<dbReference type="SMART" id="SM00342">
    <property type="entry name" value="HTH_ARAC"/>
    <property type="match status" value="1"/>
</dbReference>
<dbReference type="PROSITE" id="PS50110">
    <property type="entry name" value="RESPONSE_REGULATORY"/>
    <property type="match status" value="1"/>
</dbReference>
<dbReference type="Pfam" id="PF00072">
    <property type="entry name" value="Response_reg"/>
    <property type="match status" value="1"/>
</dbReference>
<protein>
    <submittedName>
        <fullName evidence="12">Two-component system response regulator YesN</fullName>
    </submittedName>
</protein>
<keyword evidence="6" id="KW-0238">DNA-binding</keyword>
<dbReference type="Pfam" id="PF12833">
    <property type="entry name" value="HTH_18"/>
    <property type="match status" value="1"/>
</dbReference>
<evidence type="ECO:0000256" key="9">
    <source>
        <dbReference type="SAM" id="Coils"/>
    </source>
</evidence>
<dbReference type="Gene3D" id="3.40.50.2300">
    <property type="match status" value="1"/>
</dbReference>
<keyword evidence="2" id="KW-0963">Cytoplasm</keyword>
<dbReference type="PROSITE" id="PS01124">
    <property type="entry name" value="HTH_ARAC_FAMILY_2"/>
    <property type="match status" value="1"/>
</dbReference>
<dbReference type="Gene3D" id="1.10.10.60">
    <property type="entry name" value="Homeodomain-like"/>
    <property type="match status" value="2"/>
</dbReference>
<comment type="subcellular location">
    <subcellularLocation>
        <location evidence="1">Cytoplasm</location>
    </subcellularLocation>
</comment>
<reference evidence="12 13" key="1">
    <citation type="submission" date="2019-03" db="EMBL/GenBank/DDBJ databases">
        <title>Genomic Encyclopedia of Type Strains, Phase IV (KMG-IV): sequencing the most valuable type-strain genomes for metagenomic binning, comparative biology and taxonomic classification.</title>
        <authorList>
            <person name="Goeker M."/>
        </authorList>
    </citation>
    <scope>NUCLEOTIDE SEQUENCE [LARGE SCALE GENOMIC DNA]</scope>
    <source>
        <strain evidence="12 13">LX-B</strain>
    </source>
</reference>
<dbReference type="EMBL" id="SLUN01000029">
    <property type="protein sequence ID" value="TCL61995.1"/>
    <property type="molecule type" value="Genomic_DNA"/>
</dbReference>
<feature type="domain" description="Response regulatory" evidence="11">
    <location>
        <begin position="3"/>
        <end position="120"/>
    </location>
</feature>
<keyword evidence="7" id="KW-0804">Transcription</keyword>
<dbReference type="SMART" id="SM00448">
    <property type="entry name" value="REC"/>
    <property type="match status" value="1"/>
</dbReference>
<evidence type="ECO:0000256" key="3">
    <source>
        <dbReference type="ARBA" id="ARBA00022553"/>
    </source>
</evidence>
<dbReference type="GO" id="GO:0000160">
    <property type="term" value="P:phosphorelay signal transduction system"/>
    <property type="evidence" value="ECO:0007669"/>
    <property type="project" value="UniProtKB-KW"/>
</dbReference>
<evidence type="ECO:0000259" key="11">
    <source>
        <dbReference type="PROSITE" id="PS50110"/>
    </source>
</evidence>
<evidence type="ECO:0000256" key="6">
    <source>
        <dbReference type="ARBA" id="ARBA00023125"/>
    </source>
</evidence>
<dbReference type="InterPro" id="IPR020449">
    <property type="entry name" value="Tscrpt_reg_AraC-type_HTH"/>
</dbReference>
<dbReference type="RefSeq" id="WP_165908149.1">
    <property type="nucleotide sequence ID" value="NZ_SLUN01000029.1"/>
</dbReference>
<keyword evidence="9" id="KW-0175">Coiled coil</keyword>
<evidence type="ECO:0000313" key="12">
    <source>
        <dbReference type="EMBL" id="TCL61995.1"/>
    </source>
</evidence>
<comment type="caution">
    <text evidence="12">The sequence shown here is derived from an EMBL/GenBank/DDBJ whole genome shotgun (WGS) entry which is preliminary data.</text>
</comment>
<accession>A0A4R1R8K3</accession>
<dbReference type="InterPro" id="IPR001789">
    <property type="entry name" value="Sig_transdc_resp-reg_receiver"/>
</dbReference>
<dbReference type="InterPro" id="IPR018060">
    <property type="entry name" value="HTH_AraC"/>
</dbReference>
<dbReference type="InterPro" id="IPR009057">
    <property type="entry name" value="Homeodomain-like_sf"/>
</dbReference>
<dbReference type="PANTHER" id="PTHR42713">
    <property type="entry name" value="HISTIDINE KINASE-RELATED"/>
    <property type="match status" value="1"/>
</dbReference>
<dbReference type="PANTHER" id="PTHR42713:SF3">
    <property type="entry name" value="TRANSCRIPTIONAL REGULATORY PROTEIN HPTR"/>
    <property type="match status" value="1"/>
</dbReference>
<proteinExistence type="predicted"/>
<dbReference type="CDD" id="cd17536">
    <property type="entry name" value="REC_YesN-like"/>
    <property type="match status" value="1"/>
</dbReference>
<keyword evidence="4" id="KW-0902">Two-component regulatory system</keyword>
<evidence type="ECO:0000256" key="1">
    <source>
        <dbReference type="ARBA" id="ARBA00004496"/>
    </source>
</evidence>
<keyword evidence="13" id="KW-1185">Reference proteome</keyword>
<evidence type="ECO:0000259" key="10">
    <source>
        <dbReference type="PROSITE" id="PS01124"/>
    </source>
</evidence>
<keyword evidence="5" id="KW-0805">Transcription regulation</keyword>
<dbReference type="SUPFAM" id="SSF52172">
    <property type="entry name" value="CheY-like"/>
    <property type="match status" value="1"/>
</dbReference>
<dbReference type="InterPro" id="IPR011006">
    <property type="entry name" value="CheY-like_superfamily"/>
</dbReference>
<feature type="modified residue" description="4-aspartylphosphate" evidence="8">
    <location>
        <position position="55"/>
    </location>
</feature>
<feature type="coiled-coil region" evidence="9">
    <location>
        <begin position="109"/>
        <end position="146"/>
    </location>
</feature>
<evidence type="ECO:0000256" key="4">
    <source>
        <dbReference type="ARBA" id="ARBA00023012"/>
    </source>
</evidence>
<keyword evidence="3 8" id="KW-0597">Phosphoprotein</keyword>
<name>A0A4R1R8K3_HYDET</name>
<evidence type="ECO:0000256" key="7">
    <source>
        <dbReference type="ARBA" id="ARBA00023163"/>
    </source>
</evidence>
<dbReference type="SUPFAM" id="SSF46689">
    <property type="entry name" value="Homeodomain-like"/>
    <property type="match status" value="1"/>
</dbReference>
<evidence type="ECO:0000256" key="8">
    <source>
        <dbReference type="PROSITE-ProRule" id="PRU00169"/>
    </source>
</evidence>
<dbReference type="GO" id="GO:0043565">
    <property type="term" value="F:sequence-specific DNA binding"/>
    <property type="evidence" value="ECO:0007669"/>
    <property type="project" value="InterPro"/>
</dbReference>
<organism evidence="12 13">
    <name type="scientific">Hydrogenispora ethanolica</name>
    <dbReference type="NCBI Taxonomy" id="1082276"/>
    <lineage>
        <taxon>Bacteria</taxon>
        <taxon>Bacillati</taxon>
        <taxon>Bacillota</taxon>
        <taxon>Hydrogenispora</taxon>
    </lineage>
</organism>
<feature type="domain" description="HTH araC/xylS-type" evidence="10">
    <location>
        <begin position="423"/>
        <end position="521"/>
    </location>
</feature>
<dbReference type="PRINTS" id="PR00032">
    <property type="entry name" value="HTHARAC"/>
</dbReference>
<evidence type="ECO:0000256" key="5">
    <source>
        <dbReference type="ARBA" id="ARBA00023015"/>
    </source>
</evidence>
<dbReference type="InterPro" id="IPR051552">
    <property type="entry name" value="HptR"/>
</dbReference>
<dbReference type="AlphaFoldDB" id="A0A4R1R8K3"/>
<dbReference type="GO" id="GO:0003700">
    <property type="term" value="F:DNA-binding transcription factor activity"/>
    <property type="evidence" value="ECO:0007669"/>
    <property type="project" value="InterPro"/>
</dbReference>
<gene>
    <name evidence="12" type="ORF">EDC14_102924</name>
</gene>
<evidence type="ECO:0000313" key="13">
    <source>
        <dbReference type="Proteomes" id="UP000295008"/>
    </source>
</evidence>
<sequence>MWSYIVVDDEPLIRRGIIQKIKATPLALQLAGEAADGEEALQLLQKADPEIILLDMKLPVLDGKRLLKIIHDSHPGKKVIIISGFSDFEYTQCAIENNVVGYLLKPFNRDEIKQLLEKAIRLIEQEQAKQAKLHSMIQEKEEYQKNLDIQQLVQAITNPFSAIMAAPGGNRLLGRLRKNGRFLMVAIVSESPMLKTELAAFLQQQDHEQRCLHIPVLIYPHEHLLLVFWDNTPETALHAPNGIIARLFQTLCAQAAPETQLYFCLSGVKERLDQLHEAYLECRQILDSRKLQAQKELLIFCRDSSPLTPFHWDDEDYLLFFIESGNPRQVIKYITDLFGMLAKDPDLTYQNVKEICNSLLSHILSLIKNQAIPMDAEIFFDIHQASSGLIELGQLRDLFLGNCLRITAGFQQKNYYASHSLVDNIQKYVQGNYAKALSLQKIATLFFVNPSYCSYIFKEKTGENLSDYINQVRIENAKIILKTTLFNITKVSKAVGYNNASYFFRIFKNYTGLTPWEYKRSVQQADPSSKQRI</sequence>
<dbReference type="GO" id="GO:0005737">
    <property type="term" value="C:cytoplasm"/>
    <property type="evidence" value="ECO:0007669"/>
    <property type="project" value="UniProtKB-SubCell"/>
</dbReference>
<evidence type="ECO:0000256" key="2">
    <source>
        <dbReference type="ARBA" id="ARBA00022490"/>
    </source>
</evidence>
<dbReference type="Proteomes" id="UP000295008">
    <property type="component" value="Unassembled WGS sequence"/>
</dbReference>